<dbReference type="RefSeq" id="XP_035668121.1">
    <property type="nucleotide sequence ID" value="XM_035812228.1"/>
</dbReference>
<protein>
    <submittedName>
        <fullName evidence="2">Uncharacterized protein LOC118410486</fullName>
    </submittedName>
</protein>
<organism evidence="1 2">
    <name type="scientific">Branchiostoma floridae</name>
    <name type="common">Florida lancelet</name>
    <name type="synonym">Amphioxus</name>
    <dbReference type="NCBI Taxonomy" id="7739"/>
    <lineage>
        <taxon>Eukaryota</taxon>
        <taxon>Metazoa</taxon>
        <taxon>Chordata</taxon>
        <taxon>Cephalochordata</taxon>
        <taxon>Leptocardii</taxon>
        <taxon>Amphioxiformes</taxon>
        <taxon>Branchiostomatidae</taxon>
        <taxon>Branchiostoma</taxon>
    </lineage>
</organism>
<dbReference type="Proteomes" id="UP000001554">
    <property type="component" value="Chromosome 1"/>
</dbReference>
<dbReference type="OrthoDB" id="10568770at2759"/>
<name>A0A9J7MIJ2_BRAFL</name>
<sequence length="144" mass="15980">MSHVFSVHVPGGYLVVRHLYKVPGRSCVEQIISGFRAVTRFNLQSSHRATRTPPDKDNTERSMLYKMSGRLSPSIVLCLLAMVCVVSSGRVDTEFECLMKCLGCSQMFETSKWNGLACKLACANTPYNFNGNGIDAFCTNFVEP</sequence>
<proteinExistence type="predicted"/>
<gene>
    <name evidence="2" type="primary">LOC118410486</name>
</gene>
<dbReference type="KEGG" id="bfo:118410486"/>
<dbReference type="OMA" id="ACANTPY"/>
<dbReference type="GeneID" id="118410486"/>
<evidence type="ECO:0000313" key="1">
    <source>
        <dbReference type="Proteomes" id="UP000001554"/>
    </source>
</evidence>
<reference evidence="2" key="2">
    <citation type="submission" date="2025-08" db="UniProtKB">
        <authorList>
            <consortium name="RefSeq"/>
        </authorList>
    </citation>
    <scope>IDENTIFICATION</scope>
    <source>
        <strain evidence="2">S238N-H82</strain>
        <tissue evidence="2">Testes</tissue>
    </source>
</reference>
<accession>A0A9J7MIJ2</accession>
<dbReference type="AlphaFoldDB" id="A0A9J7MIJ2"/>
<evidence type="ECO:0000313" key="2">
    <source>
        <dbReference type="RefSeq" id="XP_035668121.1"/>
    </source>
</evidence>
<reference evidence="1" key="1">
    <citation type="journal article" date="2020" name="Nat. Ecol. Evol.">
        <title>Deeply conserved synteny resolves early events in vertebrate evolution.</title>
        <authorList>
            <person name="Simakov O."/>
            <person name="Marletaz F."/>
            <person name="Yue J.X."/>
            <person name="O'Connell B."/>
            <person name="Jenkins J."/>
            <person name="Brandt A."/>
            <person name="Calef R."/>
            <person name="Tung C.H."/>
            <person name="Huang T.K."/>
            <person name="Schmutz J."/>
            <person name="Satoh N."/>
            <person name="Yu J.K."/>
            <person name="Putnam N.H."/>
            <person name="Green R.E."/>
            <person name="Rokhsar D.S."/>
        </authorList>
    </citation>
    <scope>NUCLEOTIDE SEQUENCE [LARGE SCALE GENOMIC DNA]</scope>
    <source>
        <strain evidence="1">S238N-H82</strain>
    </source>
</reference>
<keyword evidence="1" id="KW-1185">Reference proteome</keyword>